<dbReference type="PANTHER" id="PTHR36427">
    <property type="entry name" value="54S RIBOSOMAL PROTEIN L1, MITOCHONDRIAL"/>
    <property type="match status" value="1"/>
</dbReference>
<dbReference type="Gene3D" id="3.40.50.790">
    <property type="match status" value="1"/>
</dbReference>
<evidence type="ECO:0000256" key="3">
    <source>
        <dbReference type="ARBA" id="ARBA00023274"/>
    </source>
</evidence>
<protein>
    <recommendedName>
        <fullName evidence="6">39S ribosomal protein L1, mitochondrial</fullName>
    </recommendedName>
</protein>
<comment type="caution">
    <text evidence="4">The sequence shown here is derived from an EMBL/GenBank/DDBJ whole genome shotgun (WGS) entry which is preliminary data.</text>
</comment>
<name>A0ABQ9G3F4_9NEOP</name>
<evidence type="ECO:0000313" key="4">
    <source>
        <dbReference type="EMBL" id="KAJ8867005.1"/>
    </source>
</evidence>
<gene>
    <name evidence="4" type="ORF">PR048_032867</name>
</gene>
<reference evidence="4 5" key="1">
    <citation type="submission" date="2023-02" db="EMBL/GenBank/DDBJ databases">
        <title>LHISI_Scaffold_Assembly.</title>
        <authorList>
            <person name="Stuart O.P."/>
            <person name="Cleave R."/>
            <person name="Magrath M.J.L."/>
            <person name="Mikheyev A.S."/>
        </authorList>
    </citation>
    <scope>NUCLEOTIDE SEQUENCE [LARGE SCALE GENOMIC DNA]</scope>
    <source>
        <strain evidence="4">Daus_M_001</strain>
        <tissue evidence="4">Leg muscle</tissue>
    </source>
</reference>
<dbReference type="Pfam" id="PF00687">
    <property type="entry name" value="Ribosomal_L1"/>
    <property type="match status" value="1"/>
</dbReference>
<dbReference type="PANTHER" id="PTHR36427:SF3">
    <property type="entry name" value="LARGE RIBOSOMAL SUBUNIT PROTEIN UL1M"/>
    <property type="match status" value="1"/>
</dbReference>
<organism evidence="4 5">
    <name type="scientific">Dryococelus australis</name>
    <dbReference type="NCBI Taxonomy" id="614101"/>
    <lineage>
        <taxon>Eukaryota</taxon>
        <taxon>Metazoa</taxon>
        <taxon>Ecdysozoa</taxon>
        <taxon>Arthropoda</taxon>
        <taxon>Hexapoda</taxon>
        <taxon>Insecta</taxon>
        <taxon>Pterygota</taxon>
        <taxon>Neoptera</taxon>
        <taxon>Polyneoptera</taxon>
        <taxon>Phasmatodea</taxon>
        <taxon>Verophasmatodea</taxon>
        <taxon>Anareolatae</taxon>
        <taxon>Phasmatidae</taxon>
        <taxon>Eurycanthinae</taxon>
        <taxon>Dryococelus</taxon>
    </lineage>
</organism>
<dbReference type="Proteomes" id="UP001159363">
    <property type="component" value="Chromosome 15"/>
</dbReference>
<keyword evidence="5" id="KW-1185">Reference proteome</keyword>
<evidence type="ECO:0000256" key="1">
    <source>
        <dbReference type="ARBA" id="ARBA00010531"/>
    </source>
</evidence>
<dbReference type="SUPFAM" id="SSF56808">
    <property type="entry name" value="Ribosomal protein L1"/>
    <property type="match status" value="1"/>
</dbReference>
<evidence type="ECO:0008006" key="6">
    <source>
        <dbReference type="Google" id="ProtNLM"/>
    </source>
</evidence>
<keyword evidence="3" id="KW-0687">Ribonucleoprotein</keyword>
<accession>A0ABQ9G3F4</accession>
<keyword evidence="2" id="KW-0689">Ribosomal protein</keyword>
<dbReference type="Gene3D" id="3.30.190.20">
    <property type="match status" value="1"/>
</dbReference>
<dbReference type="EMBL" id="JARBHB010000016">
    <property type="protein sequence ID" value="KAJ8867005.1"/>
    <property type="molecule type" value="Genomic_DNA"/>
</dbReference>
<sequence length="376" mass="43102">MLQAFKLKIGSTVLPSPSMWYMYKVRKVCWWHPQVAYCEGVLTVLLAGAVLCCRKGTREKMKKKKVKVEVTKVGFIPHQLRDPNKLKAATQRKIFLDNLKSEPVDDVWIARYHKWRTYSFMEAVECHKETHHPSVYNVLDAPLLIMFELDMSTDKKTKFVDNVKRLVQIPHPFNPDDTRSVIAFCKDAQVQKDALQAGAAVVGGSDLIRSIQNGELSLQDFQFVVAHPDIMLELVTLKGLMKRKFPSVKTGNLGQDLGFIVSKFRAGIEYASSKDEAKPEYGWIDIIVGKRCIERLDFKLNPNFLVFLFKTGLALCEIVNTTVIDVKNFICRHVCSLMNYSIAWFDKSVFPRSNLVRTIPQGRRSELLLLKSYEFF</sequence>
<evidence type="ECO:0000256" key="2">
    <source>
        <dbReference type="ARBA" id="ARBA00022980"/>
    </source>
</evidence>
<dbReference type="InterPro" id="IPR023674">
    <property type="entry name" value="Ribosomal_uL1-like"/>
</dbReference>
<dbReference type="InterPro" id="IPR028364">
    <property type="entry name" value="Ribosomal_uL1/biogenesis"/>
</dbReference>
<proteinExistence type="inferred from homology"/>
<comment type="similarity">
    <text evidence="1">Belongs to the universal ribosomal protein uL1 family.</text>
</comment>
<dbReference type="InterPro" id="IPR016095">
    <property type="entry name" value="Ribosomal_uL1_3-a/b-sand"/>
</dbReference>
<evidence type="ECO:0000313" key="5">
    <source>
        <dbReference type="Proteomes" id="UP001159363"/>
    </source>
</evidence>